<name>A0A382Q5S3_9ZZZZ</name>
<feature type="non-terminal residue" evidence="2">
    <location>
        <position position="1"/>
    </location>
</feature>
<organism evidence="2">
    <name type="scientific">marine metagenome</name>
    <dbReference type="NCBI Taxonomy" id="408172"/>
    <lineage>
        <taxon>unclassified sequences</taxon>
        <taxon>metagenomes</taxon>
        <taxon>ecological metagenomes</taxon>
    </lineage>
</organism>
<evidence type="ECO:0000313" key="2">
    <source>
        <dbReference type="EMBL" id="SVC80953.1"/>
    </source>
</evidence>
<dbReference type="AlphaFoldDB" id="A0A382Q5S3"/>
<protein>
    <submittedName>
        <fullName evidence="2">Uncharacterized protein</fullName>
    </submittedName>
</protein>
<keyword evidence="1" id="KW-0812">Transmembrane</keyword>
<dbReference type="EMBL" id="UINC01112191">
    <property type="protein sequence ID" value="SVC80953.1"/>
    <property type="molecule type" value="Genomic_DNA"/>
</dbReference>
<evidence type="ECO:0000256" key="1">
    <source>
        <dbReference type="SAM" id="Phobius"/>
    </source>
</evidence>
<accession>A0A382Q5S3</accession>
<reference evidence="2" key="1">
    <citation type="submission" date="2018-05" db="EMBL/GenBank/DDBJ databases">
        <authorList>
            <person name="Lanie J.A."/>
            <person name="Ng W.-L."/>
            <person name="Kazmierczak K.M."/>
            <person name="Andrzejewski T.M."/>
            <person name="Davidsen T.M."/>
            <person name="Wayne K.J."/>
            <person name="Tettelin H."/>
            <person name="Glass J.I."/>
            <person name="Rusch D."/>
            <person name="Podicherti R."/>
            <person name="Tsui H.-C.T."/>
            <person name="Winkler M.E."/>
        </authorList>
    </citation>
    <scope>NUCLEOTIDE SEQUENCE</scope>
</reference>
<keyword evidence="1" id="KW-1133">Transmembrane helix</keyword>
<gene>
    <name evidence="2" type="ORF">METZ01_LOCUS333807</name>
</gene>
<sequence>VTLNLGFVAFYGVSLTVIAFMSVLVGMLVMLVAGIQSDLKVRGILRARLEAEDLAERSRFVDRDQQDMFVEGKK</sequence>
<proteinExistence type="predicted"/>
<feature type="transmembrane region" description="Helical" evidence="1">
    <location>
        <begin position="6"/>
        <end position="33"/>
    </location>
</feature>
<keyword evidence="1" id="KW-0472">Membrane</keyword>